<keyword evidence="1" id="KW-1133">Transmembrane helix</keyword>
<reference evidence="3" key="1">
    <citation type="submission" date="2016-06" db="EMBL/GenBank/DDBJ databases">
        <authorList>
            <person name="Nascimento L."/>
            <person name="Pereira R.V."/>
            <person name="Martins L.F."/>
            <person name="Quaggio R.B."/>
            <person name="Silva A.M."/>
            <person name="Setubal J.C."/>
        </authorList>
    </citation>
    <scope>NUCLEOTIDE SEQUENCE [LARGE SCALE GENOMIC DNA]</scope>
</reference>
<keyword evidence="1" id="KW-0812">Transmembrane</keyword>
<dbReference type="Proteomes" id="UP000196475">
    <property type="component" value="Unassembled WGS sequence"/>
</dbReference>
<feature type="transmembrane region" description="Helical" evidence="1">
    <location>
        <begin position="27"/>
        <end position="46"/>
    </location>
</feature>
<evidence type="ECO:0000256" key="1">
    <source>
        <dbReference type="SAM" id="Phobius"/>
    </source>
</evidence>
<evidence type="ECO:0000313" key="2">
    <source>
        <dbReference type="EMBL" id="OUM89031.1"/>
    </source>
</evidence>
<gene>
    <name evidence="2" type="ORF">BAA01_13330</name>
</gene>
<sequence>MDFGFDRVLIAAGVLAVQFFFSTRNRAYWGAVIPVAYAACLTWMFANHRIESAMQYVLVLLTGLLFLFGEWRSGRIYYHKKRNKELNKMRASDL</sequence>
<dbReference type="AlphaFoldDB" id="A0A1Y3PNT9"/>
<dbReference type="EMBL" id="LZRT01000053">
    <property type="protein sequence ID" value="OUM89031.1"/>
    <property type="molecule type" value="Genomic_DNA"/>
</dbReference>
<comment type="caution">
    <text evidence="2">The sequence shown here is derived from an EMBL/GenBank/DDBJ whole genome shotgun (WGS) entry which is preliminary data.</text>
</comment>
<protein>
    <submittedName>
        <fullName evidence="2">Uncharacterized protein</fullName>
    </submittedName>
</protein>
<feature type="transmembrane region" description="Helical" evidence="1">
    <location>
        <begin position="52"/>
        <end position="71"/>
    </location>
</feature>
<evidence type="ECO:0000313" key="3">
    <source>
        <dbReference type="Proteomes" id="UP000196475"/>
    </source>
</evidence>
<accession>A0A1Y3PNT9</accession>
<organism evidence="2 3">
    <name type="scientific">Bacillus thermozeamaize</name>
    <dbReference type="NCBI Taxonomy" id="230954"/>
    <lineage>
        <taxon>Bacteria</taxon>
        <taxon>Bacillati</taxon>
        <taxon>Bacillota</taxon>
        <taxon>Bacilli</taxon>
        <taxon>Bacillales</taxon>
        <taxon>Bacillaceae</taxon>
        <taxon>Bacillus</taxon>
    </lineage>
</organism>
<proteinExistence type="predicted"/>
<name>A0A1Y3PNT9_9BACI</name>
<keyword evidence="1" id="KW-0472">Membrane</keyword>